<dbReference type="Proteomes" id="UP000275385">
    <property type="component" value="Unassembled WGS sequence"/>
</dbReference>
<feature type="transmembrane region" description="Helical" evidence="7">
    <location>
        <begin position="474"/>
        <end position="492"/>
    </location>
</feature>
<protein>
    <recommendedName>
        <fullName evidence="8">Major facilitator superfamily (MFS) profile domain-containing protein</fullName>
    </recommendedName>
</protein>
<keyword evidence="5 7" id="KW-0472">Membrane</keyword>
<evidence type="ECO:0000256" key="3">
    <source>
        <dbReference type="ARBA" id="ARBA00022692"/>
    </source>
</evidence>
<feature type="domain" description="Major facilitator superfamily (MFS) profile" evidence="8">
    <location>
        <begin position="56"/>
        <end position="496"/>
    </location>
</feature>
<dbReference type="InterPro" id="IPR050360">
    <property type="entry name" value="MFS_Sugar_Transporters"/>
</dbReference>
<dbReference type="AlphaFoldDB" id="A0A420YAD1"/>
<feature type="region of interest" description="Disordered" evidence="6">
    <location>
        <begin position="1"/>
        <end position="27"/>
    </location>
</feature>
<dbReference type="InterPro" id="IPR020846">
    <property type="entry name" value="MFS_dom"/>
</dbReference>
<dbReference type="PROSITE" id="PS00217">
    <property type="entry name" value="SUGAR_TRANSPORT_2"/>
    <property type="match status" value="1"/>
</dbReference>
<feature type="transmembrane region" description="Helical" evidence="7">
    <location>
        <begin position="317"/>
        <end position="338"/>
    </location>
</feature>
<dbReference type="Pfam" id="PF00083">
    <property type="entry name" value="Sugar_tr"/>
    <property type="match status" value="1"/>
</dbReference>
<feature type="transmembrane region" description="Helical" evidence="7">
    <location>
        <begin position="154"/>
        <end position="175"/>
    </location>
</feature>
<evidence type="ECO:0000256" key="2">
    <source>
        <dbReference type="ARBA" id="ARBA00010992"/>
    </source>
</evidence>
<dbReference type="STRING" id="177199.A0A420YAD1"/>
<feature type="transmembrane region" description="Helical" evidence="7">
    <location>
        <begin position="226"/>
        <end position="247"/>
    </location>
</feature>
<accession>A0A420YAD1</accession>
<evidence type="ECO:0000256" key="1">
    <source>
        <dbReference type="ARBA" id="ARBA00004141"/>
    </source>
</evidence>
<comment type="caution">
    <text evidence="9">The sequence shown here is derived from an EMBL/GenBank/DDBJ whole genome shotgun (WGS) entry which is preliminary data.</text>
</comment>
<comment type="similarity">
    <text evidence="2">Belongs to the major facilitator superfamily. Sugar transporter (TC 2.A.1.1) family.</text>
</comment>
<evidence type="ECO:0000259" key="8">
    <source>
        <dbReference type="PROSITE" id="PS50850"/>
    </source>
</evidence>
<dbReference type="OrthoDB" id="2544694at2759"/>
<feature type="transmembrane region" description="Helical" evidence="7">
    <location>
        <begin position="439"/>
        <end position="462"/>
    </location>
</feature>
<feature type="transmembrane region" description="Helical" evidence="7">
    <location>
        <begin position="187"/>
        <end position="206"/>
    </location>
</feature>
<dbReference type="Gene3D" id="1.20.1250.20">
    <property type="entry name" value="MFS general substrate transporter like domains"/>
    <property type="match status" value="1"/>
</dbReference>
<keyword evidence="3 7" id="KW-0812">Transmembrane</keyword>
<dbReference type="PANTHER" id="PTHR48022:SF2">
    <property type="entry name" value="PLASTIDIC GLUCOSE TRANSPORTER 4"/>
    <property type="match status" value="1"/>
</dbReference>
<proteinExistence type="inferred from homology"/>
<sequence length="539" mass="59725">MEPQQGKTNIEMVEQTTGDDRQMADSKGQDHHVMRSRADDMSVWRSVVVFKRVGTIAMIAAFCAALDGYQINLNGGIVANKGFIKQFANPGTTVIEGKYVSAWGGIQSAGQFFGQVLLQYATEGWGRKPALWIIWVVLVASIFTESFASRWDHWLVAKLFSGMGVGMLQSTMPVYLSEIAPTQLRGFFINAYSFWFILGQLFASVALNELKASDPFNYKTPIYTQWAMVIPIGVVFAFLPESPWWLASKGKLDKAAKVLQLCNGNVPGYDVQEQIDVMVTTTRNERLLAESNKELGPWAIFQGRNLVRFVIAGWPKIVQQFVGLSVFNTYAVYFFQYAGNKNPFLVTVILSCVQLISMLLTATCTDSFGRRPLTVYPYAVTVISVLCLGIIGCFDYTTKALGSLLIFFACIATFSTTGASAIGYAYAAEIPTQRLRARTAAWSLAASNAIAIMFSFCTPLMINQGSAKWGVKTGFFFAGTGAVAVTIAWFILPEVARRTPGEIDELFEKKVTLRKFDKYITEVQMHADEVHEEEKMAGM</sequence>
<evidence type="ECO:0000256" key="7">
    <source>
        <dbReference type="SAM" id="Phobius"/>
    </source>
</evidence>
<organism evidence="9 10">
    <name type="scientific">Coniochaeta pulveracea</name>
    <dbReference type="NCBI Taxonomy" id="177199"/>
    <lineage>
        <taxon>Eukaryota</taxon>
        <taxon>Fungi</taxon>
        <taxon>Dikarya</taxon>
        <taxon>Ascomycota</taxon>
        <taxon>Pezizomycotina</taxon>
        <taxon>Sordariomycetes</taxon>
        <taxon>Sordariomycetidae</taxon>
        <taxon>Coniochaetales</taxon>
        <taxon>Coniochaetaceae</taxon>
        <taxon>Coniochaeta</taxon>
    </lineage>
</organism>
<dbReference type="InterPro" id="IPR036259">
    <property type="entry name" value="MFS_trans_sf"/>
</dbReference>
<feature type="compositionally biased region" description="Basic and acidic residues" evidence="6">
    <location>
        <begin position="18"/>
        <end position="27"/>
    </location>
</feature>
<dbReference type="PROSITE" id="PS50850">
    <property type="entry name" value="MFS"/>
    <property type="match status" value="1"/>
</dbReference>
<keyword evidence="10" id="KW-1185">Reference proteome</keyword>
<keyword evidence="4 7" id="KW-1133">Transmembrane helix</keyword>
<evidence type="ECO:0000313" key="9">
    <source>
        <dbReference type="EMBL" id="RKU44826.1"/>
    </source>
</evidence>
<dbReference type="InterPro" id="IPR005828">
    <property type="entry name" value="MFS_sugar_transport-like"/>
</dbReference>
<dbReference type="EMBL" id="QVQW01000026">
    <property type="protein sequence ID" value="RKU44826.1"/>
    <property type="molecule type" value="Genomic_DNA"/>
</dbReference>
<dbReference type="GO" id="GO:0016020">
    <property type="term" value="C:membrane"/>
    <property type="evidence" value="ECO:0007669"/>
    <property type="project" value="UniProtKB-SubCell"/>
</dbReference>
<evidence type="ECO:0000313" key="10">
    <source>
        <dbReference type="Proteomes" id="UP000275385"/>
    </source>
</evidence>
<feature type="transmembrane region" description="Helical" evidence="7">
    <location>
        <begin position="404"/>
        <end position="427"/>
    </location>
</feature>
<feature type="transmembrane region" description="Helical" evidence="7">
    <location>
        <begin position="130"/>
        <end position="148"/>
    </location>
</feature>
<evidence type="ECO:0000256" key="4">
    <source>
        <dbReference type="ARBA" id="ARBA00022989"/>
    </source>
</evidence>
<evidence type="ECO:0000256" key="6">
    <source>
        <dbReference type="SAM" id="MobiDB-lite"/>
    </source>
</evidence>
<reference evidence="9 10" key="1">
    <citation type="submission" date="2018-08" db="EMBL/GenBank/DDBJ databases">
        <title>Draft genome of the lignicolous fungus Coniochaeta pulveracea.</title>
        <authorList>
            <person name="Borstlap C.J."/>
            <person name="De Witt R.N."/>
            <person name="Botha A."/>
            <person name="Volschenk H."/>
        </authorList>
    </citation>
    <scope>NUCLEOTIDE SEQUENCE [LARGE SCALE GENOMIC DNA]</scope>
    <source>
        <strain evidence="9 10">CAB683</strain>
    </source>
</reference>
<gene>
    <name evidence="9" type="ORF">DL546_002766</name>
</gene>
<feature type="transmembrane region" description="Helical" evidence="7">
    <location>
        <begin position="375"/>
        <end position="398"/>
    </location>
</feature>
<feature type="transmembrane region" description="Helical" evidence="7">
    <location>
        <begin position="344"/>
        <end position="363"/>
    </location>
</feature>
<name>A0A420YAD1_9PEZI</name>
<dbReference type="GO" id="GO:0005351">
    <property type="term" value="F:carbohydrate:proton symporter activity"/>
    <property type="evidence" value="ECO:0007669"/>
    <property type="project" value="TreeGrafter"/>
</dbReference>
<dbReference type="InterPro" id="IPR005829">
    <property type="entry name" value="Sugar_transporter_CS"/>
</dbReference>
<dbReference type="PANTHER" id="PTHR48022">
    <property type="entry name" value="PLASTIDIC GLUCOSE TRANSPORTER 4"/>
    <property type="match status" value="1"/>
</dbReference>
<dbReference type="SUPFAM" id="SSF103473">
    <property type="entry name" value="MFS general substrate transporter"/>
    <property type="match status" value="1"/>
</dbReference>
<comment type="subcellular location">
    <subcellularLocation>
        <location evidence="1">Membrane</location>
        <topology evidence="1">Multi-pass membrane protein</topology>
    </subcellularLocation>
</comment>
<evidence type="ECO:0000256" key="5">
    <source>
        <dbReference type="ARBA" id="ARBA00023136"/>
    </source>
</evidence>